<accession>A0AAD7JT73</accession>
<dbReference type="Proteomes" id="UP001215598">
    <property type="component" value="Unassembled WGS sequence"/>
</dbReference>
<dbReference type="EMBL" id="JARKIB010000017">
    <property type="protein sequence ID" value="KAJ7770025.1"/>
    <property type="molecule type" value="Genomic_DNA"/>
</dbReference>
<comment type="caution">
    <text evidence="1">The sequence shown here is derived from an EMBL/GenBank/DDBJ whole genome shotgun (WGS) entry which is preliminary data.</text>
</comment>
<gene>
    <name evidence="1" type="ORF">B0H16DRAFT_1777103</name>
</gene>
<name>A0AAD7JT73_9AGAR</name>
<dbReference type="AlphaFoldDB" id="A0AAD7JT73"/>
<reference evidence="1" key="1">
    <citation type="submission" date="2023-03" db="EMBL/GenBank/DDBJ databases">
        <title>Massive genome expansion in bonnet fungi (Mycena s.s.) driven by repeated elements and novel gene families across ecological guilds.</title>
        <authorList>
            <consortium name="Lawrence Berkeley National Laboratory"/>
            <person name="Harder C.B."/>
            <person name="Miyauchi S."/>
            <person name="Viragh M."/>
            <person name="Kuo A."/>
            <person name="Thoen E."/>
            <person name="Andreopoulos B."/>
            <person name="Lu D."/>
            <person name="Skrede I."/>
            <person name="Drula E."/>
            <person name="Henrissat B."/>
            <person name="Morin E."/>
            <person name="Kohler A."/>
            <person name="Barry K."/>
            <person name="LaButti K."/>
            <person name="Morin E."/>
            <person name="Salamov A."/>
            <person name="Lipzen A."/>
            <person name="Mereny Z."/>
            <person name="Hegedus B."/>
            <person name="Baldrian P."/>
            <person name="Stursova M."/>
            <person name="Weitz H."/>
            <person name="Taylor A."/>
            <person name="Grigoriev I.V."/>
            <person name="Nagy L.G."/>
            <person name="Martin F."/>
            <person name="Kauserud H."/>
        </authorList>
    </citation>
    <scope>NUCLEOTIDE SEQUENCE</scope>
    <source>
        <strain evidence="1">CBHHK182m</strain>
    </source>
</reference>
<feature type="non-terminal residue" evidence="1">
    <location>
        <position position="217"/>
    </location>
</feature>
<sequence length="217" mass="24554">MNDNAEAIGTVEDASHAEKLHGNRVVPGPIAKASVLMPEEDILRLGLFKYYNRNRSQVHFARLPTSRTSMLAPHVDFYEFALLDGKRITATSRSRRNTAGSSLIQVRHGDEDEAYAGEIRHIFRHSQTGVAEPNDTILAHIEWMKRSDLTPLDGSEFPWNNFPQLGVDTWQFNTYADPKDESFPPVVMPLDKIHCQIARGTISHTDPPLWMTSTMDR</sequence>
<organism evidence="1 2">
    <name type="scientific">Mycena metata</name>
    <dbReference type="NCBI Taxonomy" id="1033252"/>
    <lineage>
        <taxon>Eukaryota</taxon>
        <taxon>Fungi</taxon>
        <taxon>Dikarya</taxon>
        <taxon>Basidiomycota</taxon>
        <taxon>Agaricomycotina</taxon>
        <taxon>Agaricomycetes</taxon>
        <taxon>Agaricomycetidae</taxon>
        <taxon>Agaricales</taxon>
        <taxon>Marasmiineae</taxon>
        <taxon>Mycenaceae</taxon>
        <taxon>Mycena</taxon>
    </lineage>
</organism>
<evidence type="ECO:0000313" key="2">
    <source>
        <dbReference type="Proteomes" id="UP001215598"/>
    </source>
</evidence>
<proteinExistence type="predicted"/>
<evidence type="ECO:0000313" key="1">
    <source>
        <dbReference type="EMBL" id="KAJ7770025.1"/>
    </source>
</evidence>
<protein>
    <submittedName>
        <fullName evidence="1">Uncharacterized protein</fullName>
    </submittedName>
</protein>
<keyword evidence="2" id="KW-1185">Reference proteome</keyword>